<name>A0A2R4M5F4_9RHOB</name>
<feature type="region of interest" description="Disordered" evidence="1">
    <location>
        <begin position="150"/>
        <end position="179"/>
    </location>
</feature>
<dbReference type="Gene3D" id="3.30.750.140">
    <property type="match status" value="1"/>
</dbReference>
<evidence type="ECO:0000256" key="1">
    <source>
        <dbReference type="SAM" id="MobiDB-lite"/>
    </source>
</evidence>
<dbReference type="RefSeq" id="WP_107721091.1">
    <property type="nucleotide sequence ID" value="NZ_CP028475.1"/>
</dbReference>
<dbReference type="InterPro" id="IPR038610">
    <property type="entry name" value="FliK-like_C_sf"/>
</dbReference>
<dbReference type="InterPro" id="IPR021136">
    <property type="entry name" value="Flagellar_hook_control-like_C"/>
</dbReference>
<dbReference type="Proteomes" id="UP000241447">
    <property type="component" value="Chromosome"/>
</dbReference>
<dbReference type="Pfam" id="PF02120">
    <property type="entry name" value="Flg_hook"/>
    <property type="match status" value="1"/>
</dbReference>
<evidence type="ECO:0000313" key="3">
    <source>
        <dbReference type="EMBL" id="AVW92434.1"/>
    </source>
</evidence>
<gene>
    <name evidence="3" type="ORF">DA792_16155</name>
</gene>
<protein>
    <recommendedName>
        <fullName evidence="2">Flagellar hook-length control protein-like C-terminal domain-containing protein</fullName>
    </recommendedName>
</protein>
<dbReference type="KEGG" id="cbak:DA792_16155"/>
<feature type="region of interest" description="Disordered" evidence="1">
    <location>
        <begin position="14"/>
        <end position="36"/>
    </location>
</feature>
<feature type="compositionally biased region" description="Basic and acidic residues" evidence="1">
    <location>
        <begin position="468"/>
        <end position="482"/>
    </location>
</feature>
<dbReference type="OrthoDB" id="7203912at2"/>
<evidence type="ECO:0000313" key="4">
    <source>
        <dbReference type="Proteomes" id="UP000241447"/>
    </source>
</evidence>
<accession>A0A2R4M5F4</accession>
<dbReference type="CDD" id="cd17470">
    <property type="entry name" value="T3SS_Flik_C"/>
    <property type="match status" value="1"/>
</dbReference>
<feature type="region of interest" description="Disordered" evidence="1">
    <location>
        <begin position="378"/>
        <end position="412"/>
    </location>
</feature>
<feature type="region of interest" description="Disordered" evidence="1">
    <location>
        <begin position="459"/>
        <end position="487"/>
    </location>
</feature>
<proteinExistence type="predicted"/>
<feature type="compositionally biased region" description="Polar residues" evidence="1">
    <location>
        <begin position="396"/>
        <end position="410"/>
    </location>
</feature>
<sequence>MQEMQLQTLDFAAIARTDGQDRSKNTAVPDEVLSEHPESTFAAVFGEQSQILKPEVKKGGDDAIMPGVAIAAGSGQRLQTSAKDMFDGLAGVSSEGVTPNDDSSEAHDGPGDSIEPDASQFDAIQTNKTTLIQNLDVKFVDMHSVAQGGDQPNIALSGPSAEPGKNLPLINDGEVDAKDGIAHKPTDEIADLSVGEAGADFPENQIGDGLNADQKTQDGSGRLGYPNQSDGQDGMPQVTASLNHIGTISSGQMVGQDRSFDVAAYKNDSLKSTVESAKIQRLVSSWGGAAAMSRNETAPLGMNFALDDTVSNAEQTTISKAVEKPGTPPETTANAHVKLAISSVLLQADTTIDQTSEAQSNGNLTLKGGEVALETDLIGPKGGTDALKGTADQAGRSATPSGSEKTTLTPLMSKGVPEGVSHIEAPKIATPTSTIAQQNTLHATEGIDQSVAANIVTQQNSGNTRVGRHGDVDAPERTHQDDGGADTTTRITATPGASSVAPPPLAMSSITPLTNAEAEELKAGVEGISERLGEHAHVLSVADRANEATSPASMVTKADLPTRVAMQLADAARQLPDRPVEITLSPEELGKVRLSFQLSESGAMHVVIAAERGETLDLLRRNIDSLMSEFRDLGYENSGFSFQSFDQGSQGAINKNLTVLVEHLRRV</sequence>
<feature type="region of interest" description="Disordered" evidence="1">
    <location>
        <begin position="198"/>
        <end position="237"/>
    </location>
</feature>
<dbReference type="AlphaFoldDB" id="A0A2R4M5F4"/>
<reference evidence="3 4" key="1">
    <citation type="submission" date="2018-03" db="EMBL/GenBank/DDBJ databases">
        <title>The Complete Genome of Celeribacter baekdonensis strain LH4, a Thiosulfate-Oxidizing Alphaproteobacterium Isolated from Gulf of Mexico Continental Slope Sediments.</title>
        <authorList>
            <person name="Flood B.E."/>
            <person name="Bailey J.V."/>
            <person name="Leprich D."/>
        </authorList>
    </citation>
    <scope>NUCLEOTIDE SEQUENCE [LARGE SCALE GENOMIC DNA]</scope>
    <source>
        <strain evidence="3 4">LH4</strain>
    </source>
</reference>
<dbReference type="EMBL" id="CP028475">
    <property type="protein sequence ID" value="AVW92434.1"/>
    <property type="molecule type" value="Genomic_DNA"/>
</dbReference>
<feature type="domain" description="Flagellar hook-length control protein-like C-terminal" evidence="2">
    <location>
        <begin position="580"/>
        <end position="649"/>
    </location>
</feature>
<feature type="region of interest" description="Disordered" evidence="1">
    <location>
        <begin position="89"/>
        <end position="118"/>
    </location>
</feature>
<organism evidence="3 4">
    <name type="scientific">Celeribacter baekdonensis</name>
    <dbReference type="NCBI Taxonomy" id="875171"/>
    <lineage>
        <taxon>Bacteria</taxon>
        <taxon>Pseudomonadati</taxon>
        <taxon>Pseudomonadota</taxon>
        <taxon>Alphaproteobacteria</taxon>
        <taxon>Rhodobacterales</taxon>
        <taxon>Roseobacteraceae</taxon>
        <taxon>Celeribacter</taxon>
    </lineage>
</organism>
<evidence type="ECO:0000259" key="2">
    <source>
        <dbReference type="Pfam" id="PF02120"/>
    </source>
</evidence>